<gene>
    <name evidence="2" type="ORF">OCU04_009458</name>
</gene>
<keyword evidence="1" id="KW-0472">Membrane</keyword>
<dbReference type="AlphaFoldDB" id="A0A9X0AF75"/>
<keyword evidence="1" id="KW-1133">Transmembrane helix</keyword>
<proteinExistence type="predicted"/>
<dbReference type="OrthoDB" id="3501153at2759"/>
<comment type="caution">
    <text evidence="2">The sequence shown here is derived from an EMBL/GenBank/DDBJ whole genome shotgun (WGS) entry which is preliminary data.</text>
</comment>
<organism evidence="2 3">
    <name type="scientific">Sclerotinia nivalis</name>
    <dbReference type="NCBI Taxonomy" id="352851"/>
    <lineage>
        <taxon>Eukaryota</taxon>
        <taxon>Fungi</taxon>
        <taxon>Dikarya</taxon>
        <taxon>Ascomycota</taxon>
        <taxon>Pezizomycotina</taxon>
        <taxon>Leotiomycetes</taxon>
        <taxon>Helotiales</taxon>
        <taxon>Sclerotiniaceae</taxon>
        <taxon>Sclerotinia</taxon>
    </lineage>
</organism>
<name>A0A9X0AF75_9HELO</name>
<dbReference type="PANTHER" id="PTHR35896:SF3">
    <property type="entry name" value="MAJOR FACILITATOR SUPERFAMILY TRANSPORTER"/>
    <property type="match status" value="1"/>
</dbReference>
<protein>
    <submittedName>
        <fullName evidence="2">Uncharacterized protein</fullName>
    </submittedName>
</protein>
<dbReference type="EMBL" id="JAPEIS010000011">
    <property type="protein sequence ID" value="KAJ8061657.1"/>
    <property type="molecule type" value="Genomic_DNA"/>
</dbReference>
<dbReference type="Proteomes" id="UP001152300">
    <property type="component" value="Unassembled WGS sequence"/>
</dbReference>
<keyword evidence="1" id="KW-0812">Transmembrane</keyword>
<keyword evidence="3" id="KW-1185">Reference proteome</keyword>
<evidence type="ECO:0000313" key="3">
    <source>
        <dbReference type="Proteomes" id="UP001152300"/>
    </source>
</evidence>
<dbReference type="PANTHER" id="PTHR35896">
    <property type="entry name" value="IG-LIKE DOMAIN-CONTAINING PROTEIN"/>
    <property type="match status" value="1"/>
</dbReference>
<evidence type="ECO:0000256" key="1">
    <source>
        <dbReference type="SAM" id="Phobius"/>
    </source>
</evidence>
<dbReference type="InterPro" id="IPR053008">
    <property type="entry name" value="Phomopsin_biosynth_assoc"/>
</dbReference>
<feature type="transmembrane region" description="Helical" evidence="1">
    <location>
        <begin position="32"/>
        <end position="53"/>
    </location>
</feature>
<accession>A0A9X0AF75</accession>
<reference evidence="2" key="1">
    <citation type="submission" date="2022-11" db="EMBL/GenBank/DDBJ databases">
        <title>Genome Resource of Sclerotinia nivalis Strain SnTB1, a Plant Pathogen Isolated from American Ginseng.</title>
        <authorList>
            <person name="Fan S."/>
        </authorList>
    </citation>
    <scope>NUCLEOTIDE SEQUENCE</scope>
    <source>
        <strain evidence="2">SnTB1</strain>
    </source>
</reference>
<sequence>MDSKRVQYDQLPLEEDSILPEKPKTTSTARKLVHGLVCAVLVVLITIGTFWAWSHKHPNLPQYLDCGSTTEEALAKGCVMEPMIYGWVPQECYFPELSRQYSPFEDREWYTDATYSVQIPPADLWAGKRKHVFTHMYHSTHCFFLWRKLALGVARRANYLDDKSLELEHADHCAEILDHYGGETINSTNDVVLGFHRCERLAWV</sequence>
<evidence type="ECO:0000313" key="2">
    <source>
        <dbReference type="EMBL" id="KAJ8061657.1"/>
    </source>
</evidence>